<feature type="region of interest" description="Disordered" evidence="7">
    <location>
        <begin position="1066"/>
        <end position="1103"/>
    </location>
</feature>
<comment type="caution">
    <text evidence="10">The sequence shown here is derived from an EMBL/GenBank/DDBJ whole genome shotgun (WGS) entry which is preliminary data.</text>
</comment>
<feature type="compositionally biased region" description="Polar residues" evidence="7">
    <location>
        <begin position="805"/>
        <end position="831"/>
    </location>
</feature>
<feature type="domain" description="Reverse transcriptase RNase H-like" evidence="9">
    <location>
        <begin position="681"/>
        <end position="735"/>
    </location>
</feature>
<feature type="compositionally biased region" description="Basic residues" evidence="7">
    <location>
        <begin position="962"/>
        <end position="971"/>
    </location>
</feature>
<name>A0A164KIP1_9CRUS</name>
<dbReference type="PANTHER" id="PTHR37984">
    <property type="entry name" value="PROTEIN CBG26694"/>
    <property type="match status" value="1"/>
</dbReference>
<evidence type="ECO:0000256" key="1">
    <source>
        <dbReference type="ARBA" id="ARBA00022679"/>
    </source>
</evidence>
<keyword evidence="3" id="KW-0540">Nuclease</keyword>
<evidence type="ECO:0000256" key="7">
    <source>
        <dbReference type="SAM" id="MobiDB-lite"/>
    </source>
</evidence>
<dbReference type="Gene3D" id="3.30.70.270">
    <property type="match status" value="1"/>
</dbReference>
<dbReference type="InterPro" id="IPR043128">
    <property type="entry name" value="Rev_trsase/Diguanyl_cyclase"/>
</dbReference>
<feature type="domain" description="Reverse transcriptase" evidence="8">
    <location>
        <begin position="561"/>
        <end position="635"/>
    </location>
</feature>
<dbReference type="GO" id="GO:0004519">
    <property type="term" value="F:endonuclease activity"/>
    <property type="evidence" value="ECO:0007669"/>
    <property type="project" value="UniProtKB-KW"/>
</dbReference>
<gene>
    <name evidence="10" type="ORF">APZ42_034021</name>
</gene>
<dbReference type="Proteomes" id="UP000076858">
    <property type="component" value="Unassembled WGS sequence"/>
</dbReference>
<feature type="region of interest" description="Disordered" evidence="7">
    <location>
        <begin position="1126"/>
        <end position="1151"/>
    </location>
</feature>
<feature type="compositionally biased region" description="Polar residues" evidence="7">
    <location>
        <begin position="974"/>
        <end position="983"/>
    </location>
</feature>
<keyword evidence="5" id="KW-0378">Hydrolase</keyword>
<dbReference type="PANTHER" id="PTHR37984:SF5">
    <property type="entry name" value="PROTEIN NYNRIN-LIKE"/>
    <property type="match status" value="1"/>
</dbReference>
<dbReference type="Pfam" id="PF17917">
    <property type="entry name" value="RT_RNaseH"/>
    <property type="match status" value="1"/>
</dbReference>
<reference evidence="10 11" key="1">
    <citation type="submission" date="2016-03" db="EMBL/GenBank/DDBJ databases">
        <title>EvidentialGene: Evidence-directed Construction of Genes on Genomes.</title>
        <authorList>
            <person name="Gilbert D.G."/>
            <person name="Choi J.-H."/>
            <person name="Mockaitis K."/>
            <person name="Colbourne J."/>
            <person name="Pfrender M."/>
        </authorList>
    </citation>
    <scope>NUCLEOTIDE SEQUENCE [LARGE SCALE GENOMIC DNA]</scope>
    <source>
        <strain evidence="10 11">Xinb3</strain>
        <tissue evidence="10">Complete organism</tissue>
    </source>
</reference>
<evidence type="ECO:0000256" key="2">
    <source>
        <dbReference type="ARBA" id="ARBA00022695"/>
    </source>
</evidence>
<keyword evidence="2" id="KW-0548">Nucleotidyltransferase</keyword>
<feature type="compositionally biased region" description="Basic and acidic residues" evidence="7">
    <location>
        <begin position="257"/>
        <end position="273"/>
    </location>
</feature>
<keyword evidence="4" id="KW-0255">Endonuclease</keyword>
<organism evidence="10 11">
    <name type="scientific">Daphnia magna</name>
    <dbReference type="NCBI Taxonomy" id="35525"/>
    <lineage>
        <taxon>Eukaryota</taxon>
        <taxon>Metazoa</taxon>
        <taxon>Ecdysozoa</taxon>
        <taxon>Arthropoda</taxon>
        <taxon>Crustacea</taxon>
        <taxon>Branchiopoda</taxon>
        <taxon>Diplostraca</taxon>
        <taxon>Cladocera</taxon>
        <taxon>Anomopoda</taxon>
        <taxon>Daphniidae</taxon>
        <taxon>Daphnia</taxon>
    </lineage>
</organism>
<feature type="compositionally biased region" description="Polar residues" evidence="7">
    <location>
        <begin position="241"/>
        <end position="253"/>
    </location>
</feature>
<accession>A0A164KIP1</accession>
<evidence type="ECO:0000259" key="8">
    <source>
        <dbReference type="Pfam" id="PF00078"/>
    </source>
</evidence>
<feature type="compositionally biased region" description="Basic and acidic residues" evidence="7">
    <location>
        <begin position="194"/>
        <end position="211"/>
    </location>
</feature>
<evidence type="ECO:0000256" key="3">
    <source>
        <dbReference type="ARBA" id="ARBA00022722"/>
    </source>
</evidence>
<evidence type="ECO:0000256" key="6">
    <source>
        <dbReference type="ARBA" id="ARBA00022918"/>
    </source>
</evidence>
<feature type="compositionally biased region" description="Basic and acidic residues" evidence="7">
    <location>
        <begin position="229"/>
        <end position="239"/>
    </location>
</feature>
<dbReference type="GO" id="GO:0016787">
    <property type="term" value="F:hydrolase activity"/>
    <property type="evidence" value="ECO:0007669"/>
    <property type="project" value="UniProtKB-KW"/>
</dbReference>
<dbReference type="OrthoDB" id="10487002at2759"/>
<dbReference type="SUPFAM" id="SSF56672">
    <property type="entry name" value="DNA/RNA polymerases"/>
    <property type="match status" value="1"/>
</dbReference>
<evidence type="ECO:0000313" key="11">
    <source>
        <dbReference type="Proteomes" id="UP000076858"/>
    </source>
</evidence>
<dbReference type="EMBL" id="LRGB01003312">
    <property type="protein sequence ID" value="KZS03294.1"/>
    <property type="molecule type" value="Genomic_DNA"/>
</dbReference>
<protein>
    <submittedName>
        <fullName evidence="10">Uncharacterized protein</fullName>
    </submittedName>
</protein>
<keyword evidence="11" id="KW-1185">Reference proteome</keyword>
<dbReference type="CDD" id="cd01647">
    <property type="entry name" value="RT_LTR"/>
    <property type="match status" value="1"/>
</dbReference>
<evidence type="ECO:0000313" key="10">
    <source>
        <dbReference type="EMBL" id="KZS03294.1"/>
    </source>
</evidence>
<feature type="compositionally biased region" description="Basic residues" evidence="7">
    <location>
        <begin position="1139"/>
        <end position="1148"/>
    </location>
</feature>
<dbReference type="InterPro" id="IPR041373">
    <property type="entry name" value="RT_RNaseH"/>
</dbReference>
<dbReference type="Gene3D" id="3.10.10.10">
    <property type="entry name" value="HIV Type 1 Reverse Transcriptase, subunit A, domain 1"/>
    <property type="match status" value="1"/>
</dbReference>
<evidence type="ECO:0000256" key="4">
    <source>
        <dbReference type="ARBA" id="ARBA00022759"/>
    </source>
</evidence>
<dbReference type="InterPro" id="IPR050951">
    <property type="entry name" value="Retrovirus_Pol_polyprotein"/>
</dbReference>
<feature type="compositionally biased region" description="Basic and acidic residues" evidence="7">
    <location>
        <begin position="292"/>
        <end position="313"/>
    </location>
</feature>
<dbReference type="InterPro" id="IPR000477">
    <property type="entry name" value="RT_dom"/>
</dbReference>
<proteinExistence type="predicted"/>
<dbReference type="Pfam" id="PF00078">
    <property type="entry name" value="RVT_1"/>
    <property type="match status" value="1"/>
</dbReference>
<feature type="compositionally biased region" description="Polar residues" evidence="7">
    <location>
        <begin position="1066"/>
        <end position="1077"/>
    </location>
</feature>
<dbReference type="InterPro" id="IPR043502">
    <property type="entry name" value="DNA/RNA_pol_sf"/>
</dbReference>
<dbReference type="AlphaFoldDB" id="A0A164KIP1"/>
<keyword evidence="1" id="KW-0808">Transferase</keyword>
<sequence length="1194" mass="136248">MLFASEFVRLRSLWVMEIDLFAAAWNSQLPKFVAWLSQTGASVTNAFWLNWFSLHGCAFPPFSLIPRCLMKLRKEKADFVLECPLWPSQVWFALLLHLAIDIPRIFRLHPILIHSSSLQPYPRLQSDRFLLSAWMLSWDVLKVKDFHQKTTAEDSHRRKCGFNSHVGKRQPCNNQGAAASAETDARAAQRHSRKVEDHKGRDSGFADRSQLERTWGSLQTSNRQPIPRRPADEEGDRSSQRSRPSLTWDNSDLTGDPQEKILPHSPRVSKENELFADQDLFSPVQNTEFQPEDERDKDELYTPRRFSNERTTEYHPATGDTDLNYSQLSSESDKESDDAEDTVGLLISFNYTTPIIRTTTAKVLVLEMRWINLLLGNDVLRRFKKLEIEYRTGKSKMRFGERTVQMANIDQTQTSATKIVAKSGARIQARSMAAVEIKQTEATKPSLVGSPWMIEPSTNRTTGPRPGRALMPGDRPTDTEPKGIGTEIDATGRATQPLRTLNTELEKGITNSRDFTPSINQKIEDTLRDNIDCFAREGERLGRCNVAEDEIQITPNAIPIYETQRPASIDEVLTRLHGAKVISVMDLESGYKQKPMKKEDKEKTAFTIPYGSYRFLVMPFGLFTAQSTFQWTMDTERFDQLKQRLADAATLANPDPTAEFEMNQDACGYGIGAVLRQKQDEKECLALIWVIQKFRQFIFGCPIRIVRDHQALCWLQSKTELAGRLARWAMTISEYKYIISHKDGKLHQDVDAPSRYPDNREELTGAQQAEWAYVFRNAENGKETVHYTIENGLLYGSSSNKDFQSMLPSAKTNDQASKTQSQDILSYNPSNAEKDQQQLTKMVRDRAVYEWTRLETIERNYQGLKASIRQKELDKVNNQVAKLSPETTAIAHALKTHTTLIDETMLELHASKEATDALQRSCLTVDKDLKNVKRTIDNLAREMEWDWQSRNKIDNAFGAHKCKPTINRKKPSTKDQTTNRLGPNTCNTGWRHVEIVLFAAVTATAIENSLRLFIHIPIFEITRALTLYRVTRMARATKNGSTSLPHNTMQSVGCPTDVEHNQMTGYSSPVSETQNPPTMDYKDHPTPHRPKSIRTTTTTTTDHHKRRYIDTADRIAHGLLQQPSARFDNRHGTTNGRAVRPRTRQTQHRQHEDLPRYPWEWIDILILCMLGTGVAIAADRTKTASRQQKIEAQI</sequence>
<dbReference type="CDD" id="cd09274">
    <property type="entry name" value="RNase_HI_RT_Ty3"/>
    <property type="match status" value="1"/>
</dbReference>
<evidence type="ECO:0000259" key="9">
    <source>
        <dbReference type="Pfam" id="PF17917"/>
    </source>
</evidence>
<dbReference type="GO" id="GO:0003964">
    <property type="term" value="F:RNA-directed DNA polymerase activity"/>
    <property type="evidence" value="ECO:0007669"/>
    <property type="project" value="UniProtKB-KW"/>
</dbReference>
<feature type="region of interest" description="Disordered" evidence="7">
    <location>
        <begin position="447"/>
        <end position="487"/>
    </location>
</feature>
<keyword evidence="6" id="KW-0695">RNA-directed DNA polymerase</keyword>
<feature type="region of interest" description="Disordered" evidence="7">
    <location>
        <begin position="962"/>
        <end position="983"/>
    </location>
</feature>
<evidence type="ECO:0000256" key="5">
    <source>
        <dbReference type="ARBA" id="ARBA00022801"/>
    </source>
</evidence>
<feature type="region of interest" description="Disordered" evidence="7">
    <location>
        <begin position="157"/>
        <end position="337"/>
    </location>
</feature>
<feature type="region of interest" description="Disordered" evidence="7">
    <location>
        <begin position="805"/>
        <end position="838"/>
    </location>
</feature>